<keyword evidence="3" id="KW-1185">Reference proteome</keyword>
<keyword evidence="1" id="KW-0175">Coiled coil</keyword>
<dbReference type="EMBL" id="JALNTZ010000668">
    <property type="protein sequence ID" value="KAJ3632098.1"/>
    <property type="molecule type" value="Genomic_DNA"/>
</dbReference>
<reference evidence="2" key="1">
    <citation type="journal article" date="2023" name="G3 (Bethesda)">
        <title>Whole genome assemblies of Zophobas morio and Tenebrio molitor.</title>
        <authorList>
            <person name="Kaur S."/>
            <person name="Stinson S.A."/>
            <person name="diCenzo G.C."/>
        </authorList>
    </citation>
    <scope>NUCLEOTIDE SEQUENCE</scope>
    <source>
        <strain evidence="2">QUZm001</strain>
    </source>
</reference>
<dbReference type="AlphaFoldDB" id="A0AA38M0M7"/>
<evidence type="ECO:0000256" key="1">
    <source>
        <dbReference type="SAM" id="Coils"/>
    </source>
</evidence>
<evidence type="ECO:0000313" key="3">
    <source>
        <dbReference type="Proteomes" id="UP001168821"/>
    </source>
</evidence>
<organism evidence="2 3">
    <name type="scientific">Zophobas morio</name>
    <dbReference type="NCBI Taxonomy" id="2755281"/>
    <lineage>
        <taxon>Eukaryota</taxon>
        <taxon>Metazoa</taxon>
        <taxon>Ecdysozoa</taxon>
        <taxon>Arthropoda</taxon>
        <taxon>Hexapoda</taxon>
        <taxon>Insecta</taxon>
        <taxon>Pterygota</taxon>
        <taxon>Neoptera</taxon>
        <taxon>Endopterygota</taxon>
        <taxon>Coleoptera</taxon>
        <taxon>Polyphaga</taxon>
        <taxon>Cucujiformia</taxon>
        <taxon>Tenebrionidae</taxon>
        <taxon>Zophobas</taxon>
    </lineage>
</organism>
<protein>
    <submittedName>
        <fullName evidence="2">Uncharacterized protein</fullName>
    </submittedName>
</protein>
<name>A0AA38M0M7_9CUCU</name>
<comment type="caution">
    <text evidence="2">The sequence shown here is derived from an EMBL/GenBank/DDBJ whole genome shotgun (WGS) entry which is preliminary data.</text>
</comment>
<evidence type="ECO:0000313" key="2">
    <source>
        <dbReference type="EMBL" id="KAJ3632098.1"/>
    </source>
</evidence>
<sequence length="318" mass="36403">MPIGDLENIRQKNTSTYQGHSLDAIEEQKSNIVKNYINDYLSERLSRGAGTALYENSSMSAIAHLMDQGGMELADHTTIKAGQDKAMMDQYNRILGGKIKNPETMYKRLDRLENSVKEFQKSEEYINLITEASKILPDGDFAERELKARELLVERNPEKAAQMNKYEEMMVEKKRIIDMGSEQTQKLVKNIEDYIINQAKKVKVEAYTTASSEAAEKHINTKMKKQLINEEKKLAQADKRLKTLEANGKAKPSTINRARDKYNKLKNNLDALNKNMADPDFLAQSREELLNSPERKTIENGKYAQTTEEFEKKVNAEK</sequence>
<accession>A0AA38M0M7</accession>
<dbReference type="Proteomes" id="UP001168821">
    <property type="component" value="Unassembled WGS sequence"/>
</dbReference>
<proteinExistence type="predicted"/>
<gene>
    <name evidence="2" type="ORF">Zmor_022101</name>
</gene>
<feature type="coiled-coil region" evidence="1">
    <location>
        <begin position="220"/>
        <end position="275"/>
    </location>
</feature>